<dbReference type="Pfam" id="PF13972">
    <property type="entry name" value="TetR"/>
    <property type="match status" value="1"/>
</dbReference>
<dbReference type="Pfam" id="PF00440">
    <property type="entry name" value="TetR_N"/>
    <property type="match status" value="1"/>
</dbReference>
<dbReference type="KEGG" id="chk:D4L85_17290"/>
<dbReference type="SUPFAM" id="SSF46689">
    <property type="entry name" value="Homeodomain-like"/>
    <property type="match status" value="1"/>
</dbReference>
<gene>
    <name evidence="4" type="ORF">D4L85_17290</name>
</gene>
<feature type="DNA-binding region" description="H-T-H motif" evidence="2">
    <location>
        <begin position="28"/>
        <end position="47"/>
    </location>
</feature>
<dbReference type="OrthoDB" id="9785164at2"/>
<evidence type="ECO:0000259" key="3">
    <source>
        <dbReference type="PROSITE" id="PS50977"/>
    </source>
</evidence>
<accession>A0A385SPM4</accession>
<dbReference type="Proteomes" id="UP000266183">
    <property type="component" value="Chromosome"/>
</dbReference>
<dbReference type="GO" id="GO:0003677">
    <property type="term" value="F:DNA binding"/>
    <property type="evidence" value="ECO:0007669"/>
    <property type="project" value="UniProtKB-UniRule"/>
</dbReference>
<organism evidence="4 5">
    <name type="scientific">Chryseolinea soli</name>
    <dbReference type="NCBI Taxonomy" id="2321403"/>
    <lineage>
        <taxon>Bacteria</taxon>
        <taxon>Pseudomonadati</taxon>
        <taxon>Bacteroidota</taxon>
        <taxon>Cytophagia</taxon>
        <taxon>Cytophagales</taxon>
        <taxon>Fulvivirgaceae</taxon>
        <taxon>Chryseolinea</taxon>
    </lineage>
</organism>
<protein>
    <submittedName>
        <fullName evidence="4">TetR/AcrR family transcriptional regulator</fullName>
    </submittedName>
</protein>
<dbReference type="InterPro" id="IPR009057">
    <property type="entry name" value="Homeodomain-like_sf"/>
</dbReference>
<keyword evidence="1 2" id="KW-0238">DNA-binding</keyword>
<dbReference type="InterPro" id="IPR025722">
    <property type="entry name" value="TetR"/>
</dbReference>
<reference evidence="5" key="1">
    <citation type="submission" date="2018-09" db="EMBL/GenBank/DDBJ databases">
        <title>Chryseolinea sp. KIS68-18 isolated from soil.</title>
        <authorList>
            <person name="Weon H.-Y."/>
            <person name="Kwon S.-W."/>
            <person name="Lee S.A."/>
        </authorList>
    </citation>
    <scope>NUCLEOTIDE SEQUENCE [LARGE SCALE GENOMIC DNA]</scope>
    <source>
        <strain evidence="5">KIS68-18</strain>
    </source>
</reference>
<evidence type="ECO:0000313" key="4">
    <source>
        <dbReference type="EMBL" id="AYB32217.1"/>
    </source>
</evidence>
<proteinExistence type="predicted"/>
<dbReference type="Gene3D" id="1.10.357.10">
    <property type="entry name" value="Tetracycline Repressor, domain 2"/>
    <property type="match status" value="1"/>
</dbReference>
<dbReference type="RefSeq" id="WP_119755476.1">
    <property type="nucleotide sequence ID" value="NZ_CP032382.1"/>
</dbReference>
<evidence type="ECO:0000256" key="2">
    <source>
        <dbReference type="PROSITE-ProRule" id="PRU00335"/>
    </source>
</evidence>
<dbReference type="InterPro" id="IPR001647">
    <property type="entry name" value="HTH_TetR"/>
</dbReference>
<dbReference type="EMBL" id="CP032382">
    <property type="protein sequence ID" value="AYB32217.1"/>
    <property type="molecule type" value="Genomic_DNA"/>
</dbReference>
<dbReference type="PROSITE" id="PS50977">
    <property type="entry name" value="HTH_TETR_2"/>
    <property type="match status" value="1"/>
</dbReference>
<dbReference type="AlphaFoldDB" id="A0A385SPM4"/>
<evidence type="ECO:0000256" key="1">
    <source>
        <dbReference type="ARBA" id="ARBA00023125"/>
    </source>
</evidence>
<sequence>MESKSPTEKKIVETALKMFNESGVEYVGMRELAAVLKMRVGNLTYYFPTKDDLVNRLSLDLAEENNRTIVPVEHVTIKGFFEMLHQVFRNHIRYRCLMLSFVHIMERNPIVAKRYSKIQSTRNDTWSTNIQALQKGKYISADATEVNFLVSTIALIARFWISEAAISFKQQTEEQQMQHYSKMIARIFLPFATAKGKRELEELLSHH</sequence>
<feature type="domain" description="HTH tetR-type" evidence="3">
    <location>
        <begin position="5"/>
        <end position="65"/>
    </location>
</feature>
<dbReference type="PANTHER" id="PTHR43479:SF11">
    <property type="entry name" value="ACREF_ENVCD OPERON REPRESSOR-RELATED"/>
    <property type="match status" value="1"/>
</dbReference>
<dbReference type="InterPro" id="IPR050624">
    <property type="entry name" value="HTH-type_Tx_Regulator"/>
</dbReference>
<dbReference type="PANTHER" id="PTHR43479">
    <property type="entry name" value="ACREF/ENVCD OPERON REPRESSOR-RELATED"/>
    <property type="match status" value="1"/>
</dbReference>
<keyword evidence="5" id="KW-1185">Reference proteome</keyword>
<name>A0A385SPM4_9BACT</name>
<evidence type="ECO:0000313" key="5">
    <source>
        <dbReference type="Proteomes" id="UP000266183"/>
    </source>
</evidence>